<evidence type="ECO:0000256" key="2">
    <source>
        <dbReference type="ARBA" id="ARBA00022618"/>
    </source>
</evidence>
<keyword evidence="3 10" id="KW-0328">Glycosyltransferase</keyword>
<comment type="function">
    <text evidence="10">Cell wall formation. Catalyzes the transfer of a GlcNAc subunit on undecaprenyl-pyrophosphoryl-MurNAc-pentapeptide (lipid intermediate I) to form undecaprenyl-pyrophosphoryl-MurNAc-(pentapeptide)GlcNAc (lipid intermediate II).</text>
</comment>
<evidence type="ECO:0000256" key="1">
    <source>
        <dbReference type="ARBA" id="ARBA00022475"/>
    </source>
</evidence>
<keyword evidence="9 10" id="KW-0961">Cell wall biogenesis/degradation</keyword>
<keyword evidence="5 10" id="KW-0133">Cell shape</keyword>
<evidence type="ECO:0000256" key="6">
    <source>
        <dbReference type="ARBA" id="ARBA00022984"/>
    </source>
</evidence>
<comment type="pathway">
    <text evidence="10">Cell wall biogenesis; peptidoglycan biosynthesis.</text>
</comment>
<feature type="domain" description="Glycosyl transferase family 28 C-terminal" evidence="12">
    <location>
        <begin position="188"/>
        <end position="354"/>
    </location>
</feature>
<dbReference type="PANTHER" id="PTHR21015:SF22">
    <property type="entry name" value="GLYCOSYLTRANSFERASE"/>
    <property type="match status" value="1"/>
</dbReference>
<dbReference type="GO" id="GO:0071555">
    <property type="term" value="P:cell wall organization"/>
    <property type="evidence" value="ECO:0007669"/>
    <property type="project" value="UniProtKB-KW"/>
</dbReference>
<comment type="caution">
    <text evidence="10">Lacks conserved residue(s) required for the propagation of feature annotation.</text>
</comment>
<dbReference type="RefSeq" id="WP_067557286.1">
    <property type="nucleotide sequence ID" value="NZ_LPXN01000119.1"/>
</dbReference>
<dbReference type="UniPathway" id="UPA00219"/>
<evidence type="ECO:0000256" key="7">
    <source>
        <dbReference type="ARBA" id="ARBA00023136"/>
    </source>
</evidence>
<dbReference type="EMBL" id="LPXN01000119">
    <property type="protein sequence ID" value="KZD07006.1"/>
    <property type="molecule type" value="Genomic_DNA"/>
</dbReference>
<dbReference type="PANTHER" id="PTHR21015">
    <property type="entry name" value="UDP-N-ACETYLGLUCOSAMINE--N-ACETYLMURAMYL-(PENTAPEPTIDE) PYROPHOSPHORYL-UNDECAPRENOL N-ACETYLGLUCOSAMINE TRANSFERASE 1"/>
    <property type="match status" value="1"/>
</dbReference>
<feature type="binding site" evidence="10">
    <location>
        <begin position="12"/>
        <end position="14"/>
    </location>
    <ligand>
        <name>UDP-N-acetyl-alpha-D-glucosamine</name>
        <dbReference type="ChEBI" id="CHEBI:57705"/>
    </ligand>
</feature>
<evidence type="ECO:0000256" key="4">
    <source>
        <dbReference type="ARBA" id="ARBA00022679"/>
    </source>
</evidence>
<dbReference type="EC" id="2.4.1.227" evidence="10"/>
<comment type="caution">
    <text evidence="13">The sequence shown here is derived from an EMBL/GenBank/DDBJ whole genome shotgun (WGS) entry which is preliminary data.</text>
</comment>
<evidence type="ECO:0000313" key="13">
    <source>
        <dbReference type="EMBL" id="KZD07006.1"/>
    </source>
</evidence>
<comment type="similarity">
    <text evidence="10">Belongs to the glycosyltransferase 28 family. MurG subfamily.</text>
</comment>
<comment type="catalytic activity">
    <reaction evidence="10">
        <text>di-trans,octa-cis-undecaprenyl diphospho-N-acetyl-alpha-D-muramoyl-L-alanyl-D-glutamyl-meso-2,6-diaminopimeloyl-D-alanyl-D-alanine + UDP-N-acetyl-alpha-D-glucosamine = di-trans,octa-cis-undecaprenyl diphospho-[N-acetyl-alpha-D-glucosaminyl-(1-&gt;4)]-N-acetyl-alpha-D-muramoyl-L-alanyl-D-glutamyl-meso-2,6-diaminopimeloyl-D-alanyl-D-alanine + UDP + H(+)</text>
        <dbReference type="Rhea" id="RHEA:31227"/>
        <dbReference type="ChEBI" id="CHEBI:15378"/>
        <dbReference type="ChEBI" id="CHEBI:57705"/>
        <dbReference type="ChEBI" id="CHEBI:58223"/>
        <dbReference type="ChEBI" id="CHEBI:61387"/>
        <dbReference type="ChEBI" id="CHEBI:61388"/>
        <dbReference type="EC" id="2.4.1.227"/>
    </reaction>
</comment>
<keyword evidence="14" id="KW-1185">Reference proteome</keyword>
<dbReference type="NCBIfam" id="TIGR01133">
    <property type="entry name" value="murG"/>
    <property type="match status" value="1"/>
</dbReference>
<dbReference type="GO" id="GO:0005975">
    <property type="term" value="P:carbohydrate metabolic process"/>
    <property type="evidence" value="ECO:0007669"/>
    <property type="project" value="InterPro"/>
</dbReference>
<evidence type="ECO:0000256" key="5">
    <source>
        <dbReference type="ARBA" id="ARBA00022960"/>
    </source>
</evidence>
<dbReference type="OrthoDB" id="9808936at2"/>
<feature type="binding site" evidence="10">
    <location>
        <position position="195"/>
    </location>
    <ligand>
        <name>UDP-N-acetyl-alpha-D-glucosamine</name>
        <dbReference type="ChEBI" id="CHEBI:57705"/>
    </ligand>
</feature>
<evidence type="ECO:0000259" key="11">
    <source>
        <dbReference type="Pfam" id="PF03033"/>
    </source>
</evidence>
<dbReference type="GO" id="GO:0051301">
    <property type="term" value="P:cell division"/>
    <property type="evidence" value="ECO:0007669"/>
    <property type="project" value="UniProtKB-KW"/>
</dbReference>
<dbReference type="Proteomes" id="UP000076400">
    <property type="component" value="Unassembled WGS sequence"/>
</dbReference>
<dbReference type="Gene3D" id="3.40.50.2000">
    <property type="entry name" value="Glycogen Phosphorylase B"/>
    <property type="match status" value="2"/>
</dbReference>
<evidence type="ECO:0000256" key="3">
    <source>
        <dbReference type="ARBA" id="ARBA00022676"/>
    </source>
</evidence>
<feature type="domain" description="Glycosyltransferase family 28 N-terminal" evidence="11">
    <location>
        <begin position="5"/>
        <end position="141"/>
    </location>
</feature>
<dbReference type="GO" id="GO:0050511">
    <property type="term" value="F:undecaprenyldiphospho-muramoylpentapeptide beta-N-acetylglucosaminyltransferase activity"/>
    <property type="evidence" value="ECO:0007669"/>
    <property type="project" value="UniProtKB-UniRule"/>
</dbReference>
<dbReference type="InterPro" id="IPR007235">
    <property type="entry name" value="Glyco_trans_28_C"/>
</dbReference>
<dbReference type="GO" id="GO:0051991">
    <property type="term" value="F:UDP-N-acetyl-D-glucosamine:N-acetylmuramoyl-L-alanyl-D-glutamyl-meso-2,6-diaminopimelyl-D-alanyl-D-alanine-diphosphoundecaprenol 4-beta-N-acetylglucosaminlytransferase activity"/>
    <property type="evidence" value="ECO:0007669"/>
    <property type="project" value="RHEA"/>
</dbReference>
<gene>
    <name evidence="10" type="primary">murG</name>
    <name evidence="13" type="ORF">AUP43_10440</name>
</gene>
<dbReference type="GO" id="GO:0008360">
    <property type="term" value="P:regulation of cell shape"/>
    <property type="evidence" value="ECO:0007669"/>
    <property type="project" value="UniProtKB-KW"/>
</dbReference>
<evidence type="ECO:0000313" key="14">
    <source>
        <dbReference type="Proteomes" id="UP000076400"/>
    </source>
</evidence>
<comment type="subcellular location">
    <subcellularLocation>
        <location evidence="10">Cell membrane</location>
        <topology evidence="10">Peripheral membrane protein</topology>
        <orientation evidence="10">Cytoplasmic side</orientation>
    </subcellularLocation>
</comment>
<dbReference type="GO" id="GO:0005886">
    <property type="term" value="C:plasma membrane"/>
    <property type="evidence" value="ECO:0007669"/>
    <property type="project" value="UniProtKB-SubCell"/>
</dbReference>
<organism evidence="13 14">
    <name type="scientific">Oceanibaculum pacificum</name>
    <dbReference type="NCBI Taxonomy" id="580166"/>
    <lineage>
        <taxon>Bacteria</taxon>
        <taxon>Pseudomonadati</taxon>
        <taxon>Pseudomonadota</taxon>
        <taxon>Alphaproteobacteria</taxon>
        <taxon>Rhodospirillales</taxon>
        <taxon>Oceanibaculaceae</taxon>
        <taxon>Oceanibaculum</taxon>
    </lineage>
</organism>
<reference evidence="13 14" key="1">
    <citation type="submission" date="2015-12" db="EMBL/GenBank/DDBJ databases">
        <title>Genome sequence of Oceanibaculum pacificum MCCC 1A02656.</title>
        <authorList>
            <person name="Lu L."/>
            <person name="Lai Q."/>
            <person name="Shao Z."/>
            <person name="Qian P."/>
        </authorList>
    </citation>
    <scope>NUCLEOTIDE SEQUENCE [LARGE SCALE GENOMIC DNA]</scope>
    <source>
        <strain evidence="13 14">MCCC 1A02656</strain>
    </source>
</reference>
<dbReference type="STRING" id="580166.AUP43_10440"/>
<evidence type="ECO:0000256" key="9">
    <source>
        <dbReference type="ARBA" id="ARBA00023316"/>
    </source>
</evidence>
<dbReference type="GO" id="GO:0009252">
    <property type="term" value="P:peptidoglycan biosynthetic process"/>
    <property type="evidence" value="ECO:0007669"/>
    <property type="project" value="UniProtKB-UniRule"/>
</dbReference>
<protein>
    <recommendedName>
        <fullName evidence="10">UDP-N-acetylglucosamine--N-acetylmuramyl-(pentapeptide) pyrophosphoryl-undecaprenol N-acetylglucosamine transferase</fullName>
        <ecNumber evidence="10">2.4.1.227</ecNumber>
    </recommendedName>
    <alternativeName>
        <fullName evidence="10">Undecaprenyl-PP-MurNAc-pentapeptide-UDPGlcNAc GlcNAc transferase</fullName>
    </alternativeName>
</protein>
<dbReference type="InterPro" id="IPR006009">
    <property type="entry name" value="GlcNAc_MurG"/>
</dbReference>
<evidence type="ECO:0000256" key="8">
    <source>
        <dbReference type="ARBA" id="ARBA00023306"/>
    </source>
</evidence>
<dbReference type="InterPro" id="IPR004276">
    <property type="entry name" value="GlycoTrans_28_N"/>
</dbReference>
<keyword evidence="6 10" id="KW-0573">Peptidoglycan synthesis</keyword>
<dbReference type="HAMAP" id="MF_00033">
    <property type="entry name" value="MurG"/>
    <property type="match status" value="1"/>
</dbReference>
<feature type="binding site" evidence="10">
    <location>
        <position position="296"/>
    </location>
    <ligand>
        <name>UDP-N-acetyl-alpha-D-glucosamine</name>
        <dbReference type="ChEBI" id="CHEBI:57705"/>
    </ligand>
</feature>
<dbReference type="CDD" id="cd03785">
    <property type="entry name" value="GT28_MurG"/>
    <property type="match status" value="1"/>
</dbReference>
<evidence type="ECO:0000259" key="12">
    <source>
        <dbReference type="Pfam" id="PF04101"/>
    </source>
</evidence>
<sequence length="381" mass="39845">MSRPIILAAGGTGGHLFPAQALAAALLARGKSVALVTDRRGKAFEMEAASDFAVHRIRAEGINRPGLAAKLGGAVALGLGTIDALGLLRRLKPGIVVGFGGYPSVPTVTAAQLLGIPTLLHEQNAVLGRANRLLAPRARIIATSYAETLMVRPADRAKLSFTGNPVRPDIVAVRATPYPPAEIDGRLTVLVTGGSQGATIFSDVLPAAIAQLPETLRARLRIEQQARQEDVDRVQAAYAEIGMVAEVARFFADMPARLTRAHLVIARSGASTVAELTAAGRPAVLVPYLHAMDDHQTANARAIEEAGGAWVMPQTAFAPKAVADRLEMLLAMPQALTMAAEKMRAAGTPDAVEKLADLVLAHAPANGASHPTLPHPQEKAA</sequence>
<feature type="binding site" evidence="10">
    <location>
        <position position="124"/>
    </location>
    <ligand>
        <name>UDP-N-acetyl-alpha-D-glucosamine</name>
        <dbReference type="ChEBI" id="CHEBI:57705"/>
    </ligand>
</feature>
<keyword evidence="8 10" id="KW-0131">Cell cycle</keyword>
<keyword evidence="7 10" id="KW-0472">Membrane</keyword>
<keyword evidence="4 10" id="KW-0808">Transferase</keyword>
<evidence type="ECO:0000256" key="10">
    <source>
        <dbReference type="HAMAP-Rule" id="MF_00033"/>
    </source>
</evidence>
<dbReference type="Pfam" id="PF04101">
    <property type="entry name" value="Glyco_tran_28_C"/>
    <property type="match status" value="1"/>
</dbReference>
<dbReference type="Pfam" id="PF03033">
    <property type="entry name" value="Glyco_transf_28"/>
    <property type="match status" value="1"/>
</dbReference>
<dbReference type="AlphaFoldDB" id="A0A154W0G5"/>
<feature type="binding site" evidence="10">
    <location>
        <position position="167"/>
    </location>
    <ligand>
        <name>UDP-N-acetyl-alpha-D-glucosamine</name>
        <dbReference type="ChEBI" id="CHEBI:57705"/>
    </ligand>
</feature>
<dbReference type="SUPFAM" id="SSF53756">
    <property type="entry name" value="UDP-Glycosyltransferase/glycogen phosphorylase"/>
    <property type="match status" value="1"/>
</dbReference>
<keyword evidence="1 10" id="KW-1003">Cell membrane</keyword>
<name>A0A154W0G5_9PROT</name>
<proteinExistence type="inferred from homology"/>
<accession>A0A154W0G5</accession>
<keyword evidence="2 10" id="KW-0132">Cell division</keyword>